<dbReference type="Pfam" id="PF06470">
    <property type="entry name" value="SMC_hinge"/>
    <property type="match status" value="1"/>
</dbReference>
<dbReference type="Gene3D" id="3.40.50.300">
    <property type="entry name" value="P-loop containing nucleotide triphosphate hydrolases"/>
    <property type="match status" value="2"/>
</dbReference>
<dbReference type="SUPFAM" id="SSF52540">
    <property type="entry name" value="P-loop containing nucleoside triphosphate hydrolases"/>
    <property type="match status" value="2"/>
</dbReference>
<dbReference type="InterPro" id="IPR010935">
    <property type="entry name" value="SMC_hinge"/>
</dbReference>
<sequence>MSAYVELVLDNSDGRIPNYGEEVVIRRTVGLKKDDFSIDKIHVNKKDVFNLLESAGFSRNNPYYIVPQGKITALTNAKDSQRLDLLRSVAGTQTYEDRRQQSLEKMTETRFKQKKIDENLQYIEDRLNELEQEKQELKEFQERDREKRSIDYTIYENEIAELDSKIEAYEDQRQELLDSGSDYSEHQSSLEEGAKALEAKLAELKERDQIMRYEKDQLEKDAEGLANELATLEVRMAELDANQAQFSESKQQLTDDIASTNEKIAYAQQKLEQLLPEYAQLKTQEESLRNEVASRETRQKHLNMKQGRSAQFNSPREYGQWLDNEIAQLSAAINTLQPSARETESQIEDLRQQLTEKENLVHELRVKLESTSEEYKEAKQQQLALQTSKSALNDERKSLWREESRLTIHIDNLREANRKATHRLAETMSKDISNGLLAMEKIVNRDNISGVYGPLGDLISFDAKYKLAVEVTAGNSLFHVVVDTDETATRIMKELNRERSGRVTFMPLNRLRPPRVDYPTEDDQAFPLISKISHEPTFAPAVQQVFGKTLLCMNLDAGRQLAHAWKLNAITLAGDRIDSRGVLEGGHHDTRKSRIDAMRGLRKVKGDLDQKLRELSVLKESISTKSQEIVKAMNDENNASSRREALSTSMETLGQDIKNNTQEQIQIRDLIGSLEQTLEGKHADLQSLEEQKSSFERDKQAGLTTTLSQEETTELETIQSELPELKRRYNEIVTQRTEVEQSKALLEMDLNETLYSERDRLMARAIELENDSNNDSQHQELEAKMKSLRSSEKSAKAKISQAESELDEIISQTTKLEEELAAVSSEREKVDESVRRRLNEANNILNRQRDLITRKQQYVKKIRDLGALAMTQYDKFKNMPTSRLLKRSSELAEALKKFAHVNKKALEQHTNFTKQREDLLERREELDRAEESIQELIETLDRRKDEAIDRTFKQVAKGFSEVFQKLVPAGVGRLIMQRRGDQGEQGDEELPATNGGANTEQSVNDYVGVSISVSFNSRNDEQQRIEQLSGGQKSLCALALIFAIQLSDPAPFYLFDEIDANLDTQYRTAVADMVSELSQEGQFICTTFRPEMLQVADKFYGVLFNNKMSSIQTITQDDALTFIDGVAQGR</sequence>
<dbReference type="GO" id="GO:0005524">
    <property type="term" value="F:ATP binding"/>
    <property type="evidence" value="ECO:0007669"/>
    <property type="project" value="InterPro"/>
</dbReference>
<dbReference type="InterPro" id="IPR027417">
    <property type="entry name" value="P-loop_NTPase"/>
</dbReference>
<feature type="coiled-coil region" evidence="2">
    <location>
        <begin position="671"/>
        <end position="826"/>
    </location>
</feature>
<proteinExistence type="predicted"/>
<protein>
    <submittedName>
        <fullName evidence="5">ARAD1D32186p</fullName>
    </submittedName>
</protein>
<evidence type="ECO:0000313" key="5">
    <source>
        <dbReference type="EMBL" id="CDP38326.1"/>
    </source>
</evidence>
<evidence type="ECO:0000256" key="1">
    <source>
        <dbReference type="ARBA" id="ARBA00023054"/>
    </source>
</evidence>
<dbReference type="PANTHER" id="PTHR43977">
    <property type="entry name" value="STRUCTURAL MAINTENANCE OF CHROMOSOMES PROTEIN 3"/>
    <property type="match status" value="1"/>
</dbReference>
<reference evidence="5" key="1">
    <citation type="submission" date="2014-02" db="EMBL/GenBank/DDBJ databases">
        <authorList>
            <person name="Genoscope - CEA"/>
        </authorList>
    </citation>
    <scope>NUCLEOTIDE SEQUENCE</scope>
    <source>
        <strain evidence="5">LS3</strain>
    </source>
</reference>
<dbReference type="Gene3D" id="1.20.1060.20">
    <property type="match status" value="1"/>
</dbReference>
<dbReference type="SUPFAM" id="SSF75553">
    <property type="entry name" value="Smc hinge domain"/>
    <property type="match status" value="1"/>
</dbReference>
<dbReference type="Pfam" id="PF02463">
    <property type="entry name" value="SMC_N"/>
    <property type="match status" value="1"/>
</dbReference>
<dbReference type="FunFam" id="3.40.50.300:FF:000370">
    <property type="entry name" value="Structural maintenance of chromosomes 3"/>
    <property type="match status" value="1"/>
</dbReference>
<keyword evidence="1 2" id="KW-0175">Coiled coil</keyword>
<dbReference type="GO" id="GO:0005694">
    <property type="term" value="C:chromosome"/>
    <property type="evidence" value="ECO:0007669"/>
    <property type="project" value="InterPro"/>
</dbReference>
<dbReference type="InterPro" id="IPR003395">
    <property type="entry name" value="RecF/RecN/SMC_N"/>
</dbReference>
<dbReference type="AlphaFoldDB" id="A0A060TGN9"/>
<dbReference type="PhylomeDB" id="A0A060TGN9"/>
<dbReference type="GO" id="GO:0007059">
    <property type="term" value="P:chromosome segregation"/>
    <property type="evidence" value="ECO:0007669"/>
    <property type="project" value="UniProtKB-ARBA"/>
</dbReference>
<dbReference type="SMART" id="SM00968">
    <property type="entry name" value="SMC_hinge"/>
    <property type="match status" value="1"/>
</dbReference>
<evidence type="ECO:0000256" key="2">
    <source>
        <dbReference type="SAM" id="Coils"/>
    </source>
</evidence>
<dbReference type="Gene3D" id="1.10.287.1490">
    <property type="match status" value="1"/>
</dbReference>
<dbReference type="EMBL" id="HG937694">
    <property type="protein sequence ID" value="CDP38326.1"/>
    <property type="molecule type" value="Genomic_DNA"/>
</dbReference>
<gene>
    <name evidence="5" type="ORF">GNLVRS02_ARAD1D32186g</name>
</gene>
<dbReference type="InterPro" id="IPR024704">
    <property type="entry name" value="SMC"/>
</dbReference>
<organism evidence="5">
    <name type="scientific">Blastobotrys adeninivorans</name>
    <name type="common">Yeast</name>
    <name type="synonym">Arxula adeninivorans</name>
    <dbReference type="NCBI Taxonomy" id="409370"/>
    <lineage>
        <taxon>Eukaryota</taxon>
        <taxon>Fungi</taxon>
        <taxon>Dikarya</taxon>
        <taxon>Ascomycota</taxon>
        <taxon>Saccharomycotina</taxon>
        <taxon>Dipodascomycetes</taxon>
        <taxon>Dipodascales</taxon>
        <taxon>Trichomonascaceae</taxon>
        <taxon>Blastobotrys</taxon>
    </lineage>
</organism>
<dbReference type="GO" id="GO:0051276">
    <property type="term" value="P:chromosome organization"/>
    <property type="evidence" value="ECO:0007669"/>
    <property type="project" value="InterPro"/>
</dbReference>
<dbReference type="PIRSF" id="PIRSF005719">
    <property type="entry name" value="SMC"/>
    <property type="match status" value="1"/>
</dbReference>
<dbReference type="Gene3D" id="3.30.70.1620">
    <property type="match status" value="1"/>
</dbReference>
<dbReference type="GO" id="GO:0016887">
    <property type="term" value="F:ATP hydrolysis activity"/>
    <property type="evidence" value="ECO:0007669"/>
    <property type="project" value="InterPro"/>
</dbReference>
<feature type="coiled-coil region" evidence="2">
    <location>
        <begin position="340"/>
        <end position="430"/>
    </location>
</feature>
<dbReference type="InterPro" id="IPR036277">
    <property type="entry name" value="SMC_hinge_sf"/>
</dbReference>
<accession>A0A060TGN9</accession>
<feature type="coiled-coil region" evidence="2">
    <location>
        <begin position="902"/>
        <end position="950"/>
    </location>
</feature>
<feature type="region of interest" description="Disordered" evidence="3">
    <location>
        <begin position="980"/>
        <end position="1001"/>
    </location>
</feature>
<evidence type="ECO:0000256" key="3">
    <source>
        <dbReference type="SAM" id="MobiDB-lite"/>
    </source>
</evidence>
<evidence type="ECO:0000259" key="4">
    <source>
        <dbReference type="SMART" id="SM00968"/>
    </source>
</evidence>
<feature type="coiled-coil region" evidence="2">
    <location>
        <begin position="113"/>
        <end position="298"/>
    </location>
</feature>
<reference evidence="5" key="2">
    <citation type="submission" date="2014-06" db="EMBL/GenBank/DDBJ databases">
        <title>The complete genome of Blastobotrys (Arxula) adeninivorans LS3 - a yeast of biotechnological interest.</title>
        <authorList>
            <person name="Kunze G."/>
            <person name="Gaillardin C."/>
            <person name="Czernicka M."/>
            <person name="Durrens P."/>
            <person name="Martin T."/>
            <person name="Boer E."/>
            <person name="Gabaldon T."/>
            <person name="Cruz J."/>
            <person name="Talla E."/>
            <person name="Marck C."/>
            <person name="Goffeau A."/>
            <person name="Barbe V."/>
            <person name="Baret P."/>
            <person name="Baronian K."/>
            <person name="Beier S."/>
            <person name="Bleykasten C."/>
            <person name="Bode R."/>
            <person name="Casaregola S."/>
            <person name="Despons L."/>
            <person name="Fairhead C."/>
            <person name="Giersberg M."/>
            <person name="Gierski P."/>
            <person name="Hahnel U."/>
            <person name="Hartmann A."/>
            <person name="Jankowska D."/>
            <person name="Jubin C."/>
            <person name="Jung P."/>
            <person name="Lafontaine I."/>
            <person name="Leh-Louis V."/>
            <person name="Lemaire M."/>
            <person name="Marcet-Houben M."/>
            <person name="Mascher M."/>
            <person name="Morel G."/>
            <person name="Richard G.-F."/>
            <person name="Riechen J."/>
            <person name="Sacerdot C."/>
            <person name="Sarkar A."/>
            <person name="Savel G."/>
            <person name="Schacherer J."/>
            <person name="Sherman D."/>
            <person name="Straub M.-L."/>
            <person name="Stein N."/>
            <person name="Thierry A."/>
            <person name="Trautwein-Schult A."/>
            <person name="Westhof E."/>
            <person name="Worch S."/>
            <person name="Dujon B."/>
            <person name="Souciet J.-L."/>
            <person name="Wincker P."/>
            <person name="Scholz U."/>
            <person name="Neuveglise N."/>
        </authorList>
    </citation>
    <scope>NUCLEOTIDE SEQUENCE</scope>
    <source>
        <strain evidence="5">LS3</strain>
    </source>
</reference>
<feature type="domain" description="SMC hinge" evidence="4">
    <location>
        <begin position="449"/>
        <end position="562"/>
    </location>
</feature>
<name>A0A060TGN9_BLAAD</name>